<organism evidence="3">
    <name type="scientific">marine metagenome</name>
    <dbReference type="NCBI Taxonomy" id="408172"/>
    <lineage>
        <taxon>unclassified sequences</taxon>
        <taxon>metagenomes</taxon>
        <taxon>ecological metagenomes</taxon>
    </lineage>
</organism>
<gene>
    <name evidence="3" type="ORF">METZ01_LOCUS360300</name>
</gene>
<dbReference type="PANTHER" id="PTHR46652">
    <property type="entry name" value="LEUCINE-RICH REPEAT AND IQ DOMAIN-CONTAINING PROTEIN 1-RELATED"/>
    <property type="match status" value="1"/>
</dbReference>
<dbReference type="EMBL" id="UINC01127979">
    <property type="protein sequence ID" value="SVD07446.1"/>
    <property type="molecule type" value="Genomic_DNA"/>
</dbReference>
<keyword evidence="1" id="KW-0433">Leucine-rich repeat</keyword>
<accession>A0A382SC49</accession>
<feature type="non-terminal residue" evidence="3">
    <location>
        <position position="292"/>
    </location>
</feature>
<sequence>MNVESREEIDKLMTFFKSLDHSHIDSGIELIRSMDDPSIYEVLLDNCSIGNEGQFVINPLFSSNGIESPHLDYILLNLINYAPEDCNFDESLKRSNIESLDLDFNSLTHHVQRGIPYDEEDDEIEDFVPLPDCLSNLPKLTSLRVWGGPLQNTDALANCVNLTRLELASWDSLKQVDFLPNLTNLTDLTLSFRLADCVEEIDDEEIWEIVGDSSIKNIDGLYSCSQLKRLTIERADFKVDLSKLSKLSNLTHLSLDECDWIDADGLFNLPNLTSLYLSDFKIGYSLSSSKIA</sequence>
<protein>
    <recommendedName>
        <fullName evidence="4">Leucine-rich repeat domain-containing protein</fullName>
    </recommendedName>
</protein>
<dbReference type="InterPro" id="IPR050836">
    <property type="entry name" value="SDS22/Internalin_LRR"/>
</dbReference>
<evidence type="ECO:0000256" key="2">
    <source>
        <dbReference type="ARBA" id="ARBA00022737"/>
    </source>
</evidence>
<dbReference type="SUPFAM" id="SSF52047">
    <property type="entry name" value="RNI-like"/>
    <property type="match status" value="1"/>
</dbReference>
<name>A0A382SC49_9ZZZZ</name>
<evidence type="ECO:0000313" key="3">
    <source>
        <dbReference type="EMBL" id="SVD07446.1"/>
    </source>
</evidence>
<dbReference type="InterPro" id="IPR032675">
    <property type="entry name" value="LRR_dom_sf"/>
</dbReference>
<reference evidence="3" key="1">
    <citation type="submission" date="2018-05" db="EMBL/GenBank/DDBJ databases">
        <authorList>
            <person name="Lanie J.A."/>
            <person name="Ng W.-L."/>
            <person name="Kazmierczak K.M."/>
            <person name="Andrzejewski T.M."/>
            <person name="Davidsen T.M."/>
            <person name="Wayne K.J."/>
            <person name="Tettelin H."/>
            <person name="Glass J.I."/>
            <person name="Rusch D."/>
            <person name="Podicherti R."/>
            <person name="Tsui H.-C.T."/>
            <person name="Winkler M.E."/>
        </authorList>
    </citation>
    <scope>NUCLEOTIDE SEQUENCE</scope>
</reference>
<dbReference type="Gene3D" id="3.80.10.10">
    <property type="entry name" value="Ribonuclease Inhibitor"/>
    <property type="match status" value="2"/>
</dbReference>
<dbReference type="AlphaFoldDB" id="A0A382SC49"/>
<keyword evidence="2" id="KW-0677">Repeat</keyword>
<proteinExistence type="predicted"/>
<evidence type="ECO:0000256" key="1">
    <source>
        <dbReference type="ARBA" id="ARBA00022614"/>
    </source>
</evidence>
<dbReference type="PANTHER" id="PTHR46652:SF3">
    <property type="entry name" value="LEUCINE-RICH REPEAT-CONTAINING PROTEIN 9"/>
    <property type="match status" value="1"/>
</dbReference>
<evidence type="ECO:0008006" key="4">
    <source>
        <dbReference type="Google" id="ProtNLM"/>
    </source>
</evidence>